<gene>
    <name evidence="2" type="ORF">ACS15_1799</name>
</gene>
<evidence type="ECO:0000313" key="2">
    <source>
        <dbReference type="EMBL" id="ANH71455.1"/>
    </source>
</evidence>
<protein>
    <submittedName>
        <fullName evidence="2">Uncharacterized protein</fullName>
    </submittedName>
</protein>
<dbReference type="Proteomes" id="UP000077927">
    <property type="component" value="Chromosome 1"/>
</dbReference>
<reference evidence="2 3" key="1">
    <citation type="submission" date="2015-09" db="EMBL/GenBank/DDBJ databases">
        <authorList>
            <person name="Xu Y."/>
            <person name="Nagy A."/>
            <person name="Liu N.T."/>
            <person name="Nou X."/>
        </authorList>
    </citation>
    <scope>NUCLEOTIDE SEQUENCE [LARGE SCALE GENOMIC DNA]</scope>
    <source>
        <strain evidence="2 3">FC1138</strain>
    </source>
</reference>
<evidence type="ECO:0000256" key="1">
    <source>
        <dbReference type="SAM" id="MobiDB-lite"/>
    </source>
</evidence>
<name>A0AAC9BEH4_9RALS</name>
<feature type="compositionally biased region" description="Basic and acidic residues" evidence="1">
    <location>
        <begin position="25"/>
        <end position="42"/>
    </location>
</feature>
<dbReference type="AlphaFoldDB" id="A0AAC9BEH4"/>
<dbReference type="EMBL" id="CP012605">
    <property type="protein sequence ID" value="ANH71455.1"/>
    <property type="molecule type" value="Genomic_DNA"/>
</dbReference>
<proteinExistence type="predicted"/>
<accession>A0AAC9BEH4</accession>
<feature type="region of interest" description="Disordered" evidence="1">
    <location>
        <begin position="19"/>
        <end position="42"/>
    </location>
</feature>
<dbReference type="KEGG" id="rin:ACS15_1799"/>
<evidence type="ECO:0000313" key="3">
    <source>
        <dbReference type="Proteomes" id="UP000077927"/>
    </source>
</evidence>
<organism evidence="2 3">
    <name type="scientific">Ralstonia insidiosa</name>
    <dbReference type="NCBI Taxonomy" id="190721"/>
    <lineage>
        <taxon>Bacteria</taxon>
        <taxon>Pseudomonadati</taxon>
        <taxon>Pseudomonadota</taxon>
        <taxon>Betaproteobacteria</taxon>
        <taxon>Burkholderiales</taxon>
        <taxon>Burkholderiaceae</taxon>
        <taxon>Ralstonia</taxon>
    </lineage>
</organism>
<sequence>MFRFTKGCTNKDCETAQKKQASAPKRLDFHGEDKGSHECDEH</sequence>